<evidence type="ECO:0000259" key="5">
    <source>
        <dbReference type="SMART" id="SM00322"/>
    </source>
</evidence>
<dbReference type="CDD" id="cd22408">
    <property type="entry name" value="KH-I_Vigilin_rpt4"/>
    <property type="match status" value="1"/>
</dbReference>
<dbReference type="Proteomes" id="UP001210925">
    <property type="component" value="Unassembled WGS sequence"/>
</dbReference>
<evidence type="ECO:0000313" key="6">
    <source>
        <dbReference type="EMBL" id="KAJ3255919.1"/>
    </source>
</evidence>
<proteinExistence type="predicted"/>
<dbReference type="Pfam" id="PF00013">
    <property type="entry name" value="KH_1"/>
    <property type="match status" value="8"/>
</dbReference>
<protein>
    <recommendedName>
        <fullName evidence="5">K Homology domain-containing protein</fullName>
    </recommendedName>
</protein>
<dbReference type="CDD" id="cd00105">
    <property type="entry name" value="KH-I"/>
    <property type="match status" value="1"/>
</dbReference>
<dbReference type="PANTHER" id="PTHR10288">
    <property type="entry name" value="KH DOMAIN CONTAINING RNA BINDING PROTEIN"/>
    <property type="match status" value="1"/>
</dbReference>
<sequence length="1388" mass="151902">MTEEAEFIEQLQNQHTIKVPEKNVDFNSTDSFPSLPKSQPKVVNSWKPPKSAVKTTTERLEIPLNMQVRQQLGKQTSASQVCKDLMQKHKTSIEFSTNKNTQSLTFIITGLPENVKLARKQLLNILAVKITETITIPVMVRPFLLGKGGSALKELTSRTLTNIQIPKFDKNNETDEDIQISITGHFEAIQDAKKEIDALVAQRTSNHYQRVTIERSFHPFLAGANKSNVAQLEEEFGIKIHIPPYDAESTDKKADEILLVGERAETLKCEAKLLSLYEEFKQTTKTLNIAIPKKQHRFIIGPKGSGLQEIMQKSGCVVEVPSINNPVDDVLIRGPQGSLSAALALVLERANSVSIGEFELKAILPPTVDAALFVKYLLQKERAFIKNLETEHNSTIQFHLSALSVEVQAKSLADLNSIKDKLGKFIKQTSQSLYLAVCAVPNDLHRFIVGKGGQNIQKLKGKEEWDGRLVDIMVPAEDEDINEIVVIVKKKAPNAASDKEALDFATQIKKYVVDEANASADLTTTVLQIDQKYHGRLIGSGGAALKEMLVPYGNAVIVRFGSAEKNTANSITIKGPQNDVAKVASRINELVGEWKHIEVMASFTETLKVPNGYAKQLVGTGGTGGKDINWISKTVKEQFANKKFKLGSNEKSFEKDLTGTGGLYLSFDVASANNEEIITIKGPKSFVVAAKSILQEKLVVLLDTDEVKFNIFDSISKPAKAILGDDDEMKKQMIKFLIGKEGKALKKILESCNVQAHFSKEEEEDENGLGFVHIHGNKAGVVQAKKAFIETVEEKILNSYSVKLVLPKASMSVIVGRGGSNMAKLSEEHKVRIDFGLELDDDMIECTVEGNQAGCEQVKEILENIGNDIANTTTLNLHVPTFLHKLVIGSGGSVIREFIETLGGSDRVRINFPKPNDGNDPNIIVVTANADLFAEIEEKFNALLVQVVNKGYEKSKFVKFLDLNHTPKQTVAMPKSDANVAFGRSKDGLCDLMRRFSVSIWPSESADTVTYTILGDDEKEMQACKAHISSKIRVTQTVPVPASILDSIRGNQLVLQGLQDVVKKINSGSTSVNLSAGAIKGEKDGHVLVKGEKGKVAEVVKSLTAQLKQLELFKYVSLIAIPEEFGAHIIGRKGITINRIRDESGAHLDLDQHVNKNTKTRNLTIRAANETSLEIALKSVNDILETQRALQESQKAAQVPARVDDDVVIGKTGVPKGVPSGYHGKSKQGNKISSMVTVNEPTFTNVKADTPAKQEWESVPVRNKKNVDAPISKPEPEVNGVIGSNGVHVEKKKKAAAPQANGHVEKPVVPLPKAPEYIQPEPVVDEWQTVNPGKKSVKPTTVEQNPATSAFQGIPVTVSSLSLISTEETASKKKKKKKKAASSAVPSE</sequence>
<organism evidence="6 7">
    <name type="scientific">Boothiomyces macroporosus</name>
    <dbReference type="NCBI Taxonomy" id="261099"/>
    <lineage>
        <taxon>Eukaryota</taxon>
        <taxon>Fungi</taxon>
        <taxon>Fungi incertae sedis</taxon>
        <taxon>Chytridiomycota</taxon>
        <taxon>Chytridiomycota incertae sedis</taxon>
        <taxon>Chytridiomycetes</taxon>
        <taxon>Rhizophydiales</taxon>
        <taxon>Terramycetaceae</taxon>
        <taxon>Boothiomyces</taxon>
    </lineage>
</organism>
<dbReference type="Pfam" id="PF24668">
    <property type="entry name" value="KH_Vigilin"/>
    <property type="match status" value="1"/>
</dbReference>
<feature type="domain" description="K Homology" evidence="5">
    <location>
        <begin position="1113"/>
        <end position="1185"/>
    </location>
</feature>
<keyword evidence="1" id="KW-0677">Repeat</keyword>
<dbReference type="CDD" id="cd22407">
    <property type="entry name" value="KH-I_Vigilin_rpt3"/>
    <property type="match status" value="1"/>
</dbReference>
<dbReference type="GO" id="GO:0003723">
    <property type="term" value="F:RNA binding"/>
    <property type="evidence" value="ECO:0007669"/>
    <property type="project" value="UniProtKB-UniRule"/>
</dbReference>
<dbReference type="SUPFAM" id="SSF54791">
    <property type="entry name" value="Eukaryotic type KH-domain (KH-domain type I)"/>
    <property type="match status" value="8"/>
</dbReference>
<dbReference type="InterPro" id="IPR036612">
    <property type="entry name" value="KH_dom_type_1_sf"/>
</dbReference>
<keyword evidence="7" id="KW-1185">Reference proteome</keyword>
<feature type="domain" description="K Homology" evidence="5">
    <location>
        <begin position="432"/>
        <end position="493"/>
    </location>
</feature>
<dbReference type="SMART" id="SM00322">
    <property type="entry name" value="KH"/>
    <property type="match status" value="11"/>
</dbReference>
<dbReference type="PROSITE" id="PS50084">
    <property type="entry name" value="KH_TYPE_1"/>
    <property type="match status" value="9"/>
</dbReference>
<evidence type="ECO:0000313" key="7">
    <source>
        <dbReference type="Proteomes" id="UP001210925"/>
    </source>
</evidence>
<dbReference type="InterPro" id="IPR057778">
    <property type="entry name" value="KH_Vigilin_N"/>
</dbReference>
<feature type="domain" description="K Homology" evidence="5">
    <location>
        <begin position="798"/>
        <end position="867"/>
    </location>
</feature>
<feature type="domain" description="K Homology" evidence="5">
    <location>
        <begin position="283"/>
        <end position="351"/>
    </location>
</feature>
<feature type="region of interest" description="Disordered" evidence="4">
    <location>
        <begin position="1367"/>
        <end position="1388"/>
    </location>
</feature>
<feature type="domain" description="K Homology" evidence="5">
    <location>
        <begin position="205"/>
        <end position="278"/>
    </location>
</feature>
<feature type="domain" description="K Homology" evidence="5">
    <location>
        <begin position="703"/>
        <end position="793"/>
    </location>
</feature>
<feature type="domain" description="K Homology" evidence="5">
    <location>
        <begin position="128"/>
        <end position="201"/>
    </location>
</feature>
<keyword evidence="2 3" id="KW-0694">RNA-binding</keyword>
<evidence type="ECO:0000256" key="1">
    <source>
        <dbReference type="ARBA" id="ARBA00022737"/>
    </source>
</evidence>
<name>A0AAD5UHJ5_9FUNG</name>
<feature type="domain" description="K Homology" evidence="5">
    <location>
        <begin position="54"/>
        <end position="127"/>
    </location>
</feature>
<dbReference type="InterPro" id="IPR004087">
    <property type="entry name" value="KH_dom"/>
</dbReference>
<dbReference type="Gene3D" id="3.30.1370.10">
    <property type="entry name" value="K Homology domain, type 1"/>
    <property type="match status" value="11"/>
</dbReference>
<evidence type="ECO:0000256" key="4">
    <source>
        <dbReference type="SAM" id="MobiDB-lite"/>
    </source>
</evidence>
<feature type="domain" description="K Homology" evidence="5">
    <location>
        <begin position="871"/>
        <end position="946"/>
    </location>
</feature>
<evidence type="ECO:0000256" key="2">
    <source>
        <dbReference type="ARBA" id="ARBA00022884"/>
    </source>
</evidence>
<accession>A0AAD5UHJ5</accession>
<feature type="domain" description="K Homology" evidence="5">
    <location>
        <begin position="601"/>
        <end position="699"/>
    </location>
</feature>
<dbReference type="EMBL" id="JADGKB010000058">
    <property type="protein sequence ID" value="KAJ3255919.1"/>
    <property type="molecule type" value="Genomic_DNA"/>
</dbReference>
<feature type="domain" description="K Homology" evidence="5">
    <location>
        <begin position="521"/>
        <end position="592"/>
    </location>
</feature>
<reference evidence="6" key="1">
    <citation type="submission" date="2020-05" db="EMBL/GenBank/DDBJ databases">
        <title>Phylogenomic resolution of chytrid fungi.</title>
        <authorList>
            <person name="Stajich J.E."/>
            <person name="Amses K."/>
            <person name="Simmons R."/>
            <person name="Seto K."/>
            <person name="Myers J."/>
            <person name="Bonds A."/>
            <person name="Quandt C.A."/>
            <person name="Barry K."/>
            <person name="Liu P."/>
            <person name="Grigoriev I."/>
            <person name="Longcore J.E."/>
            <person name="James T.Y."/>
        </authorList>
    </citation>
    <scope>NUCLEOTIDE SEQUENCE</scope>
    <source>
        <strain evidence="6">PLAUS21</strain>
    </source>
</reference>
<feature type="region of interest" description="Disordered" evidence="4">
    <location>
        <begin position="28"/>
        <end position="49"/>
    </location>
</feature>
<comment type="caution">
    <text evidence="6">The sequence shown here is derived from an EMBL/GenBank/DDBJ whole genome shotgun (WGS) entry which is preliminary data.</text>
</comment>
<gene>
    <name evidence="6" type="ORF">HK103_005835</name>
</gene>
<evidence type="ECO:0000256" key="3">
    <source>
        <dbReference type="PROSITE-ProRule" id="PRU00117"/>
    </source>
</evidence>
<dbReference type="InterPro" id="IPR004088">
    <property type="entry name" value="KH_dom_type_1"/>
</dbReference>